<feature type="transmembrane region" description="Helical" evidence="1">
    <location>
        <begin position="126"/>
        <end position="146"/>
    </location>
</feature>
<dbReference type="RefSeq" id="WP_231314083.1">
    <property type="nucleotide sequence ID" value="NZ_JAJODE010000003.1"/>
</dbReference>
<sequence length="261" mass="30581">MKQKNFLGIFICLLFTVMTFLFTRGFYSLFFILLIYSFLSIPFLNEEKRVVIWMMISFFLGNLAGGYISRFLEGFRISPMMLVIADQLLLFIPFLMVIYVLKQFHYKMNSYSYKRTLKKREQSSSLVNRLILACLFFIFLLFILYIPNITTIISKEWSPFLIIILVSILYAFVQEFLWRGIFLPIFIQLSNKLIGVIVASIAFAINTTMFGTSMKMTFLFVFLGFLFSIITMKTRNIFPSMILHALIVCLLFIHANMILPL</sequence>
<proteinExistence type="predicted"/>
<feature type="domain" description="CAAX prenyl protease 2/Lysostaphin resistance protein A-like" evidence="2">
    <location>
        <begin position="157"/>
        <end position="247"/>
    </location>
</feature>
<evidence type="ECO:0000256" key="1">
    <source>
        <dbReference type="SAM" id="Phobius"/>
    </source>
</evidence>
<keyword evidence="4" id="KW-1185">Reference proteome</keyword>
<feature type="transmembrane region" description="Helical" evidence="1">
    <location>
        <begin position="189"/>
        <end position="210"/>
    </location>
</feature>
<evidence type="ECO:0000313" key="3">
    <source>
        <dbReference type="EMBL" id="MCD4837655.1"/>
    </source>
</evidence>
<gene>
    <name evidence="3" type="ORF">LRS37_01935</name>
</gene>
<name>A0ABS8QFV9_9BACI</name>
<comment type="caution">
    <text evidence="3">The sequence shown here is derived from an EMBL/GenBank/DDBJ whole genome shotgun (WGS) entry which is preliminary data.</text>
</comment>
<dbReference type="Pfam" id="PF02517">
    <property type="entry name" value="Rce1-like"/>
    <property type="match status" value="1"/>
</dbReference>
<protein>
    <submittedName>
        <fullName evidence="3">CPBP family intramembrane metalloprotease</fullName>
    </submittedName>
</protein>
<reference evidence="3 4" key="1">
    <citation type="journal article" date="2023" name="Antonie Van Leeuwenhoek">
        <title>Unveiling the genomic potential of a novel thermostable glycoside hydrolases producing Neobacillus sedimentimangrovi UE25.</title>
        <authorList>
            <person name="Ejaz U."/>
            <person name="Saleem F."/>
            <person name="Rashid R."/>
            <person name="Hasan K.A."/>
            <person name="Syed M.N."/>
            <person name="Sohail M."/>
        </authorList>
    </citation>
    <scope>NUCLEOTIDE SEQUENCE [LARGE SCALE GENOMIC DNA]</scope>
    <source>
        <strain evidence="3 4">UE25</strain>
    </source>
</reference>
<dbReference type="GO" id="GO:0008237">
    <property type="term" value="F:metallopeptidase activity"/>
    <property type="evidence" value="ECO:0007669"/>
    <property type="project" value="UniProtKB-KW"/>
</dbReference>
<feature type="transmembrane region" description="Helical" evidence="1">
    <location>
        <begin position="6"/>
        <end position="39"/>
    </location>
</feature>
<feature type="transmembrane region" description="Helical" evidence="1">
    <location>
        <begin position="241"/>
        <end position="259"/>
    </location>
</feature>
<feature type="transmembrane region" description="Helical" evidence="1">
    <location>
        <begin position="216"/>
        <end position="234"/>
    </location>
</feature>
<evidence type="ECO:0000313" key="4">
    <source>
        <dbReference type="Proteomes" id="UP001162836"/>
    </source>
</evidence>
<accession>A0ABS8QFV9</accession>
<dbReference type="Proteomes" id="UP001162836">
    <property type="component" value="Unassembled WGS sequence"/>
</dbReference>
<keyword evidence="3" id="KW-0645">Protease</keyword>
<feature type="transmembrane region" description="Helical" evidence="1">
    <location>
        <begin position="80"/>
        <end position="101"/>
    </location>
</feature>
<keyword evidence="1" id="KW-0472">Membrane</keyword>
<dbReference type="EMBL" id="JAJODE010000003">
    <property type="protein sequence ID" value="MCD4837655.1"/>
    <property type="molecule type" value="Genomic_DNA"/>
</dbReference>
<feature type="transmembrane region" description="Helical" evidence="1">
    <location>
        <begin position="158"/>
        <end position="177"/>
    </location>
</feature>
<evidence type="ECO:0000259" key="2">
    <source>
        <dbReference type="Pfam" id="PF02517"/>
    </source>
</evidence>
<keyword evidence="3" id="KW-0378">Hydrolase</keyword>
<feature type="transmembrane region" description="Helical" evidence="1">
    <location>
        <begin position="51"/>
        <end position="68"/>
    </location>
</feature>
<organism evidence="3 4">
    <name type="scientific">Neobacillus sedimentimangrovi</name>
    <dbReference type="NCBI Taxonomy" id="2699460"/>
    <lineage>
        <taxon>Bacteria</taxon>
        <taxon>Bacillati</taxon>
        <taxon>Bacillota</taxon>
        <taxon>Bacilli</taxon>
        <taxon>Bacillales</taxon>
        <taxon>Bacillaceae</taxon>
        <taxon>Neobacillus</taxon>
    </lineage>
</organism>
<keyword evidence="1" id="KW-0812">Transmembrane</keyword>
<keyword evidence="1" id="KW-1133">Transmembrane helix</keyword>
<dbReference type="InterPro" id="IPR003675">
    <property type="entry name" value="Rce1/LyrA-like_dom"/>
</dbReference>
<keyword evidence="3" id="KW-0482">Metalloprotease</keyword>